<comment type="caution">
    <text evidence="1">The sequence shown here is derived from an EMBL/GenBank/DDBJ whole genome shotgun (WGS) entry which is preliminary data.</text>
</comment>
<reference evidence="1" key="1">
    <citation type="journal article" date="2014" name="Front. Microbiol.">
        <title>High frequency of phylogenetically diverse reductive dehalogenase-homologous genes in deep subseafloor sedimentary metagenomes.</title>
        <authorList>
            <person name="Kawai M."/>
            <person name="Futagami T."/>
            <person name="Toyoda A."/>
            <person name="Takaki Y."/>
            <person name="Nishi S."/>
            <person name="Hori S."/>
            <person name="Arai W."/>
            <person name="Tsubouchi T."/>
            <person name="Morono Y."/>
            <person name="Uchiyama I."/>
            <person name="Ito T."/>
            <person name="Fujiyama A."/>
            <person name="Inagaki F."/>
            <person name="Takami H."/>
        </authorList>
    </citation>
    <scope>NUCLEOTIDE SEQUENCE</scope>
    <source>
        <strain evidence="1">Expedition CK06-06</strain>
    </source>
</reference>
<feature type="non-terminal residue" evidence="1">
    <location>
        <position position="1"/>
    </location>
</feature>
<organism evidence="1">
    <name type="scientific">marine sediment metagenome</name>
    <dbReference type="NCBI Taxonomy" id="412755"/>
    <lineage>
        <taxon>unclassified sequences</taxon>
        <taxon>metagenomes</taxon>
        <taxon>ecological metagenomes</taxon>
    </lineage>
</organism>
<name>X1PR99_9ZZZZ</name>
<proteinExistence type="predicted"/>
<evidence type="ECO:0000313" key="1">
    <source>
        <dbReference type="EMBL" id="GAI33434.1"/>
    </source>
</evidence>
<dbReference type="EMBL" id="BARV01029689">
    <property type="protein sequence ID" value="GAI33434.1"/>
    <property type="molecule type" value="Genomic_DNA"/>
</dbReference>
<protein>
    <recommendedName>
        <fullName evidence="2">YkgJ family cysteine cluster protein</fullName>
    </recommendedName>
</protein>
<accession>X1PR99</accession>
<dbReference type="AlphaFoldDB" id="X1PR99"/>
<gene>
    <name evidence="1" type="ORF">S06H3_47284</name>
</gene>
<sequence>SRKKRAIRSKKATQDSMRAELDEFDADLSKNWGPAMRLSDVTQVGTKVVIGQKIKLDHTNEGNLKALAHDCSKCKRPGMCADETPVTLDDIRRIVDNSDISWEVFFRDKVEPKPIKYRGLGMKRGRHCIFFKEGHFCYIDEVKPMHCRFTPCPIKAHFREEYACYYYGSGTVEQQFRHQIALALTREYVQEHGVAYNKEAVDKCLEKIDKFFQDSEEFEKFCKRISCYKYVEDTLASDEKV</sequence>
<evidence type="ECO:0008006" key="2">
    <source>
        <dbReference type="Google" id="ProtNLM"/>
    </source>
</evidence>